<feature type="chain" id="PRO_5045270449" description="Transcription factor" evidence="1">
    <location>
        <begin position="16"/>
        <end position="306"/>
    </location>
</feature>
<sequence>MSNPFIVSWWPLALADQALFHVSIQTASLDEERRAQRGFPISELLMADSVSLVRKKIGSSLLAIQDETLNSVVTLAAIEDSTEIYLNRVSLLVTGSPQYPVQDDIAIGDGVAPTLQWLLAATFLETQDPVVLALQLEPDMADILTRLRGIFHQPDALAFLGTELHDLTCFVVHKLLLIPPLPNSPQSECLRCAMALYMLIIHGTTYYTHTELANTIIQRLKSQLPALAGKAGSVLFDSLQIWVLSVTVASATDPTDVQWLTYAAKIAANAMGLQSWDDVIAHLRNILWLETERAEIFRQQWDAILT</sequence>
<gene>
    <name evidence="2" type="ORF">QYS62_011118</name>
</gene>
<dbReference type="Proteomes" id="UP001489902">
    <property type="component" value="Chromosome 7"/>
</dbReference>
<dbReference type="PANTHER" id="PTHR37540:SF5">
    <property type="entry name" value="TRANSCRIPTION FACTOR DOMAIN-CONTAINING PROTEIN"/>
    <property type="match status" value="1"/>
</dbReference>
<name>A0ABZ2XD30_9HYPO</name>
<reference evidence="2 3" key="1">
    <citation type="submission" date="2024-04" db="EMBL/GenBank/DDBJ databases">
        <title>Complete genome sequence of Fusarium acuminatum.</title>
        <authorList>
            <person name="Lan B."/>
        </authorList>
    </citation>
    <scope>NUCLEOTIDE SEQUENCE [LARGE SCALE GENOMIC DNA]</scope>
    <source>
        <strain evidence="2">1A</strain>
    </source>
</reference>
<feature type="signal peptide" evidence="1">
    <location>
        <begin position="1"/>
        <end position="15"/>
    </location>
</feature>
<accession>A0ABZ2XD30</accession>
<organism evidence="2 3">
    <name type="scientific">Fusarium acuminatum</name>
    <dbReference type="NCBI Taxonomy" id="5515"/>
    <lineage>
        <taxon>Eukaryota</taxon>
        <taxon>Fungi</taxon>
        <taxon>Dikarya</taxon>
        <taxon>Ascomycota</taxon>
        <taxon>Pezizomycotina</taxon>
        <taxon>Sordariomycetes</taxon>
        <taxon>Hypocreomycetidae</taxon>
        <taxon>Hypocreales</taxon>
        <taxon>Nectriaceae</taxon>
        <taxon>Fusarium</taxon>
        <taxon>Fusarium tricinctum species complex</taxon>
    </lineage>
</organism>
<evidence type="ECO:0008006" key="4">
    <source>
        <dbReference type="Google" id="ProtNLM"/>
    </source>
</evidence>
<evidence type="ECO:0000313" key="3">
    <source>
        <dbReference type="Proteomes" id="UP001489902"/>
    </source>
</evidence>
<keyword evidence="1" id="KW-0732">Signal</keyword>
<dbReference type="EMBL" id="CP151266">
    <property type="protein sequence ID" value="WZH49897.1"/>
    <property type="molecule type" value="Genomic_DNA"/>
</dbReference>
<evidence type="ECO:0000313" key="2">
    <source>
        <dbReference type="EMBL" id="WZH49897.1"/>
    </source>
</evidence>
<protein>
    <recommendedName>
        <fullName evidence="4">Transcription factor</fullName>
    </recommendedName>
</protein>
<keyword evidence="3" id="KW-1185">Reference proteome</keyword>
<evidence type="ECO:0000256" key="1">
    <source>
        <dbReference type="SAM" id="SignalP"/>
    </source>
</evidence>
<proteinExistence type="predicted"/>
<dbReference type="PANTHER" id="PTHR37540">
    <property type="entry name" value="TRANSCRIPTION FACTOR (ACR-2), PUTATIVE-RELATED-RELATED"/>
    <property type="match status" value="1"/>
</dbReference>